<dbReference type="SUPFAM" id="SSF53335">
    <property type="entry name" value="S-adenosyl-L-methionine-dependent methyltransferases"/>
    <property type="match status" value="1"/>
</dbReference>
<keyword evidence="2" id="KW-1185">Reference proteome</keyword>
<comment type="caution">
    <text evidence="1">The sequence shown here is derived from an EMBL/GenBank/DDBJ whole genome shotgun (WGS) entry which is preliminary data.</text>
</comment>
<evidence type="ECO:0000313" key="2">
    <source>
        <dbReference type="Proteomes" id="UP001209922"/>
    </source>
</evidence>
<reference evidence="1 2" key="1">
    <citation type="submission" date="2022-10" db="EMBL/GenBank/DDBJ databases">
        <title>Xanthomonas sp. H13-6.</title>
        <authorList>
            <person name="Liu X."/>
            <person name="Deng Z."/>
            <person name="Jiang Y."/>
            <person name="Yu T."/>
            <person name="Ai J."/>
        </authorList>
    </citation>
    <scope>NUCLEOTIDE SEQUENCE [LARGE SCALE GENOMIC DNA]</scope>
    <source>
        <strain evidence="1 2">H13-6</strain>
    </source>
</reference>
<organism evidence="1 2">
    <name type="scientific">Xanthomonas chitinilytica</name>
    <dbReference type="NCBI Taxonomy" id="2989819"/>
    <lineage>
        <taxon>Bacteria</taxon>
        <taxon>Pseudomonadati</taxon>
        <taxon>Pseudomonadota</taxon>
        <taxon>Gammaproteobacteria</taxon>
        <taxon>Lysobacterales</taxon>
        <taxon>Lysobacteraceae</taxon>
        <taxon>Xanthomonas</taxon>
    </lineage>
</organism>
<name>A0ABT3JUC0_9XANT</name>
<dbReference type="Proteomes" id="UP001209922">
    <property type="component" value="Unassembled WGS sequence"/>
</dbReference>
<dbReference type="RefSeq" id="WP_265127046.1">
    <property type="nucleotide sequence ID" value="NZ_JAPCHY010000004.1"/>
</dbReference>
<dbReference type="Gene3D" id="3.40.50.150">
    <property type="entry name" value="Vaccinia Virus protein VP39"/>
    <property type="match status" value="1"/>
</dbReference>
<proteinExistence type="predicted"/>
<dbReference type="InterPro" id="IPR029063">
    <property type="entry name" value="SAM-dependent_MTases_sf"/>
</dbReference>
<protein>
    <recommendedName>
        <fullName evidence="3">Methyltransferase domain-containing protein</fullName>
    </recommendedName>
</protein>
<gene>
    <name evidence="1" type="ORF">OK345_06170</name>
</gene>
<dbReference type="EMBL" id="JAPCHY010000004">
    <property type="protein sequence ID" value="MCW4472086.1"/>
    <property type="molecule type" value="Genomic_DNA"/>
</dbReference>
<evidence type="ECO:0000313" key="1">
    <source>
        <dbReference type="EMBL" id="MCW4472086.1"/>
    </source>
</evidence>
<evidence type="ECO:0008006" key="3">
    <source>
        <dbReference type="Google" id="ProtNLM"/>
    </source>
</evidence>
<sequence length="212" mass="23503">MPAAPSPRQAAVSTWFDTQAAQAVRRIEHHYLATQLARMPAQPWLWLGPSSDWWPTPPPPGRGLRLHREGDGYLGDLRCRLPLPLPGEAVNAIVLQHAPLAGSRELIAECARVLMPGGRLWLTTLNPFSPYRLRWRRHRPDPLLPARCRHLLRESGLQYAPPHYLGPLWGEEGRGHGPALLRASCLLEAEKRVAAAVGPSAVPVGWRGQVVT</sequence>
<accession>A0ABT3JUC0</accession>